<gene>
    <name evidence="2" type="ORF">LX24_00543</name>
</gene>
<keyword evidence="1" id="KW-0812">Transmembrane</keyword>
<feature type="transmembrane region" description="Helical" evidence="1">
    <location>
        <begin position="7"/>
        <end position="24"/>
    </location>
</feature>
<proteinExistence type="predicted"/>
<organism evidence="2 3">
    <name type="scientific">Desulfallas thermosapovorans DSM 6562</name>
    <dbReference type="NCBI Taxonomy" id="1121431"/>
    <lineage>
        <taxon>Bacteria</taxon>
        <taxon>Bacillati</taxon>
        <taxon>Bacillota</taxon>
        <taxon>Clostridia</taxon>
        <taxon>Eubacteriales</taxon>
        <taxon>Desulfallaceae</taxon>
        <taxon>Desulfallas</taxon>
    </lineage>
</organism>
<evidence type="ECO:0000313" key="3">
    <source>
        <dbReference type="Proteomes" id="UP000323166"/>
    </source>
</evidence>
<accession>A0A5S4ZX02</accession>
<dbReference type="Proteomes" id="UP000323166">
    <property type="component" value="Unassembled WGS sequence"/>
</dbReference>
<evidence type="ECO:0000313" key="2">
    <source>
        <dbReference type="EMBL" id="TYO97349.1"/>
    </source>
</evidence>
<keyword evidence="1" id="KW-1133">Transmembrane helix</keyword>
<dbReference type="AlphaFoldDB" id="A0A5S4ZX02"/>
<comment type="caution">
    <text evidence="2">The sequence shown here is derived from an EMBL/GenBank/DDBJ whole genome shotgun (WGS) entry which is preliminary data.</text>
</comment>
<keyword evidence="3" id="KW-1185">Reference proteome</keyword>
<name>A0A5S4ZX02_9FIRM</name>
<dbReference type="EMBL" id="VNHM01000002">
    <property type="protein sequence ID" value="TYO97349.1"/>
    <property type="molecule type" value="Genomic_DNA"/>
</dbReference>
<keyword evidence="1" id="KW-0472">Membrane</keyword>
<feature type="transmembrane region" description="Helical" evidence="1">
    <location>
        <begin position="36"/>
        <end position="56"/>
    </location>
</feature>
<sequence>MQKALKWWVLWFVFLVLSAFWVPFNLLSHVPRVTGAFLFWGVFAITAIVSVSIIAGKWRD</sequence>
<dbReference type="RefSeq" id="WP_166510594.1">
    <property type="nucleotide sequence ID" value="NZ_VNHM01000002.1"/>
</dbReference>
<reference evidence="2 3" key="1">
    <citation type="submission" date="2019-07" db="EMBL/GenBank/DDBJ databases">
        <title>Genomic Encyclopedia of Type Strains, Phase I: the one thousand microbial genomes (KMG-I) project.</title>
        <authorList>
            <person name="Kyrpides N."/>
        </authorList>
    </citation>
    <scope>NUCLEOTIDE SEQUENCE [LARGE SCALE GENOMIC DNA]</scope>
    <source>
        <strain evidence="2 3">DSM 6562</strain>
    </source>
</reference>
<evidence type="ECO:0000256" key="1">
    <source>
        <dbReference type="SAM" id="Phobius"/>
    </source>
</evidence>
<protein>
    <submittedName>
        <fullName evidence="2">Uncharacterized protein</fullName>
    </submittedName>
</protein>